<keyword evidence="2" id="KW-1185">Reference proteome</keyword>
<dbReference type="OrthoDB" id="1257726at2"/>
<evidence type="ECO:0000313" key="1">
    <source>
        <dbReference type="EMBL" id="TPD65381.1"/>
    </source>
</evidence>
<reference evidence="1 2" key="1">
    <citation type="submission" date="2019-06" db="EMBL/GenBank/DDBJ databases">
        <title>Flavobacterium sp. MaA-Y11 from geoumgang.</title>
        <authorList>
            <person name="Jeong S."/>
        </authorList>
    </citation>
    <scope>NUCLEOTIDE SEQUENCE [LARGE SCALE GENOMIC DNA]</scope>
    <source>
        <strain evidence="1 2">MaA-Y11</strain>
    </source>
</reference>
<sequence>MLKNTLITGMAFLMLSCGNEKKEENNTDTESVNVVEGVKNLSKMSDAASTLEEQTAKLKEMTPLTNDELKAVVPETLGGLKRKSYSAGAMGTVGLSAIDAEYGLESDDTTKRINIGIMDGAGESGSAIVSLLAMGLSMDTESESNGTKSKTTEINGIRAMTEETKIDQTVRSSIKYIVKDRYSINLSGEGYSLAELEVFMKNINTSSLK</sequence>
<dbReference type="RefSeq" id="WP_140001622.1">
    <property type="nucleotide sequence ID" value="NZ_VFJE01000056.1"/>
</dbReference>
<dbReference type="AlphaFoldDB" id="A0A501Q063"/>
<evidence type="ECO:0000313" key="2">
    <source>
        <dbReference type="Proteomes" id="UP000319175"/>
    </source>
</evidence>
<name>A0A501Q063_9FLAO</name>
<dbReference type="EMBL" id="VFJE01000056">
    <property type="protein sequence ID" value="TPD65381.1"/>
    <property type="molecule type" value="Genomic_DNA"/>
</dbReference>
<organism evidence="1 2">
    <name type="scientific">Flavobacterium microcysteis</name>
    <dbReference type="NCBI Taxonomy" id="2596891"/>
    <lineage>
        <taxon>Bacteria</taxon>
        <taxon>Pseudomonadati</taxon>
        <taxon>Bacteroidota</taxon>
        <taxon>Flavobacteriia</taxon>
        <taxon>Flavobacteriales</taxon>
        <taxon>Flavobacteriaceae</taxon>
        <taxon>Flavobacterium</taxon>
    </lineage>
</organism>
<dbReference type="Proteomes" id="UP000319175">
    <property type="component" value="Unassembled WGS sequence"/>
</dbReference>
<gene>
    <name evidence="1" type="ORF">FJA49_14375</name>
</gene>
<protein>
    <submittedName>
        <fullName evidence="1">Uncharacterized protein</fullName>
    </submittedName>
</protein>
<accession>A0A501Q063</accession>
<comment type="caution">
    <text evidence="1">The sequence shown here is derived from an EMBL/GenBank/DDBJ whole genome shotgun (WGS) entry which is preliminary data.</text>
</comment>
<dbReference type="PROSITE" id="PS51257">
    <property type="entry name" value="PROKAR_LIPOPROTEIN"/>
    <property type="match status" value="1"/>
</dbReference>
<proteinExistence type="predicted"/>